<proteinExistence type="predicted"/>
<dbReference type="PROSITE" id="PS50932">
    <property type="entry name" value="HTH_LACI_2"/>
    <property type="match status" value="1"/>
</dbReference>
<dbReference type="GO" id="GO:0000976">
    <property type="term" value="F:transcription cis-regulatory region binding"/>
    <property type="evidence" value="ECO:0007669"/>
    <property type="project" value="TreeGrafter"/>
</dbReference>
<dbReference type="EMBL" id="FNAD01000006">
    <property type="protein sequence ID" value="SDD69782.1"/>
    <property type="molecule type" value="Genomic_DNA"/>
</dbReference>
<feature type="domain" description="HTH lacI-type" evidence="4">
    <location>
        <begin position="12"/>
        <end position="66"/>
    </location>
</feature>
<evidence type="ECO:0000313" key="5">
    <source>
        <dbReference type="EMBL" id="SDD69782.1"/>
    </source>
</evidence>
<dbReference type="PANTHER" id="PTHR30146">
    <property type="entry name" value="LACI-RELATED TRANSCRIPTIONAL REPRESSOR"/>
    <property type="match status" value="1"/>
</dbReference>
<dbReference type="InterPro" id="IPR046335">
    <property type="entry name" value="LacI/GalR-like_sensor"/>
</dbReference>
<dbReference type="CDD" id="cd01392">
    <property type="entry name" value="HTH_LacI"/>
    <property type="match status" value="1"/>
</dbReference>
<evidence type="ECO:0000256" key="1">
    <source>
        <dbReference type="ARBA" id="ARBA00023015"/>
    </source>
</evidence>
<dbReference type="SUPFAM" id="SSF47413">
    <property type="entry name" value="lambda repressor-like DNA-binding domains"/>
    <property type="match status" value="1"/>
</dbReference>
<dbReference type="Gene3D" id="1.10.260.40">
    <property type="entry name" value="lambda repressor-like DNA-binding domains"/>
    <property type="match status" value="1"/>
</dbReference>
<organism evidence="5 6">
    <name type="scientific">Glycomyces harbinensis</name>
    <dbReference type="NCBI Taxonomy" id="58114"/>
    <lineage>
        <taxon>Bacteria</taxon>
        <taxon>Bacillati</taxon>
        <taxon>Actinomycetota</taxon>
        <taxon>Actinomycetes</taxon>
        <taxon>Glycomycetales</taxon>
        <taxon>Glycomycetaceae</taxon>
        <taxon>Glycomyces</taxon>
    </lineage>
</organism>
<accession>A0A1G6WV64</accession>
<dbReference type="SUPFAM" id="SSF53822">
    <property type="entry name" value="Periplasmic binding protein-like I"/>
    <property type="match status" value="1"/>
</dbReference>
<evidence type="ECO:0000313" key="6">
    <source>
        <dbReference type="Proteomes" id="UP000198949"/>
    </source>
</evidence>
<dbReference type="Pfam" id="PF13377">
    <property type="entry name" value="Peripla_BP_3"/>
    <property type="match status" value="1"/>
</dbReference>
<evidence type="ECO:0000259" key="4">
    <source>
        <dbReference type="PROSITE" id="PS50932"/>
    </source>
</evidence>
<evidence type="ECO:0000256" key="2">
    <source>
        <dbReference type="ARBA" id="ARBA00023125"/>
    </source>
</evidence>
<keyword evidence="2 5" id="KW-0238">DNA-binding</keyword>
<dbReference type="CDD" id="cd01574">
    <property type="entry name" value="PBP1_LacI"/>
    <property type="match status" value="1"/>
</dbReference>
<sequence>MEQKGGLRGKRTSITDVAAAAGVSTQTVSRVANGFTGVLPATRERVLGTMRALGYRPNSAARALRHGQFKTIGVILFRLSATGKSETVEAITAQAASEGYTITLIPVDVPTQHNVLGAFSRMSELAVDAVIVFIESDLPDASIVELPPDVYVVVVDSDAGDRYRTIDSDQDGGTRSAVAHLLELGHRTVWHVTGPEASFASRRRTRSWRLALESAGRPVPPPVTGDWSAASGHAAGLVLAENPDCTAVFAANDQMALGLLRAFQERGRPVPGEISVVGFDDIPGAAYFAPPLTTVRQDFAEVGRRSARAVLRQIRADAAAPPGTDIVPTRLVVRNSTAAPPA</sequence>
<name>A0A1G6WV64_9ACTN</name>
<dbReference type="Proteomes" id="UP000198949">
    <property type="component" value="Unassembled WGS sequence"/>
</dbReference>
<dbReference type="GO" id="GO:0003700">
    <property type="term" value="F:DNA-binding transcription factor activity"/>
    <property type="evidence" value="ECO:0007669"/>
    <property type="project" value="TreeGrafter"/>
</dbReference>
<protein>
    <submittedName>
        <fullName evidence="5">DNA-binding transcriptional regulator, LacI/PurR family</fullName>
    </submittedName>
</protein>
<dbReference type="InterPro" id="IPR028082">
    <property type="entry name" value="Peripla_BP_I"/>
</dbReference>
<dbReference type="SMART" id="SM00354">
    <property type="entry name" value="HTH_LACI"/>
    <property type="match status" value="1"/>
</dbReference>
<dbReference type="Gene3D" id="3.40.50.2300">
    <property type="match status" value="2"/>
</dbReference>
<dbReference type="STRING" id="58114.SAMN05216270_106226"/>
<reference evidence="6" key="1">
    <citation type="submission" date="2016-10" db="EMBL/GenBank/DDBJ databases">
        <authorList>
            <person name="Varghese N."/>
            <person name="Submissions S."/>
        </authorList>
    </citation>
    <scope>NUCLEOTIDE SEQUENCE [LARGE SCALE GENOMIC DNA]</scope>
    <source>
        <strain evidence="6">CGMCC 4.3516</strain>
    </source>
</reference>
<evidence type="ECO:0000256" key="3">
    <source>
        <dbReference type="ARBA" id="ARBA00023163"/>
    </source>
</evidence>
<dbReference type="Pfam" id="PF00356">
    <property type="entry name" value="LacI"/>
    <property type="match status" value="1"/>
</dbReference>
<keyword evidence="6" id="KW-1185">Reference proteome</keyword>
<dbReference type="InterPro" id="IPR000843">
    <property type="entry name" value="HTH_LacI"/>
</dbReference>
<dbReference type="PANTHER" id="PTHR30146:SF153">
    <property type="entry name" value="LACTOSE OPERON REPRESSOR"/>
    <property type="match status" value="1"/>
</dbReference>
<dbReference type="AlphaFoldDB" id="A0A1G6WV64"/>
<keyword evidence="1" id="KW-0805">Transcription regulation</keyword>
<dbReference type="RefSeq" id="WP_091034709.1">
    <property type="nucleotide sequence ID" value="NZ_FNAD01000006.1"/>
</dbReference>
<keyword evidence="3" id="KW-0804">Transcription</keyword>
<dbReference type="InterPro" id="IPR010982">
    <property type="entry name" value="Lambda_DNA-bd_dom_sf"/>
</dbReference>
<dbReference type="OrthoDB" id="9785139at2"/>
<gene>
    <name evidence="5" type="ORF">SAMN05216270_106226</name>
</gene>